<dbReference type="InterPro" id="IPR027267">
    <property type="entry name" value="AH/BAR_dom_sf"/>
</dbReference>
<accession>A0A1S0TLE8</accession>
<dbReference type="SUPFAM" id="SSF103657">
    <property type="entry name" value="BAR/IMD domain-like"/>
    <property type="match status" value="1"/>
</dbReference>
<gene>
    <name evidence="2 4" type="ORF">LOAG_12324</name>
</gene>
<feature type="compositionally biased region" description="Basic and acidic residues" evidence="1">
    <location>
        <begin position="210"/>
        <end position="227"/>
    </location>
</feature>
<sequence length="292" mass="33733">MPKTLTEIKKLSAYPDNFTKAIGFIKITQEYTVDVVAAIEKSINLPARKHSKPNDLERLAYVAQKYMPYFVSGTFYEALQATANVCISVAKQEREAQMEVFQRVVTPMKSWILEDYPRLMKDIKKCYYLKDKMDRSMASVEARKTPERLRRAEEAKNKHQSFFERVENEYQFERKAKDEFLAALTKCDAEINAGTAALKEAPKYSTVEEMELKESKKENGKESEKKKSQQINQKSDKPEQQKASKKQEKMEEQLASIKLEKPEKQTDKQETKKGEDENARKSVSGKGSNEIK</sequence>
<proteinExistence type="predicted"/>
<feature type="compositionally biased region" description="Basic and acidic residues" evidence="1">
    <location>
        <begin position="234"/>
        <end position="280"/>
    </location>
</feature>
<reference evidence="4" key="2">
    <citation type="submission" date="2016-11" db="UniProtKB">
        <authorList>
            <consortium name="WormBaseParasite"/>
        </authorList>
    </citation>
    <scope>IDENTIFICATION</scope>
</reference>
<evidence type="ECO:0000313" key="2">
    <source>
        <dbReference type="EMBL" id="EFO16185.1"/>
    </source>
</evidence>
<dbReference type="Proteomes" id="UP000095285">
    <property type="component" value="Unassembled WGS sequence"/>
</dbReference>
<evidence type="ECO:0000256" key="1">
    <source>
        <dbReference type="SAM" id="MobiDB-lite"/>
    </source>
</evidence>
<dbReference type="OrthoDB" id="5868487at2759"/>
<keyword evidence="3" id="KW-1185">Reference proteome</keyword>
<dbReference type="GeneID" id="9949784"/>
<name>A0A1I7W1L3_LOALO</name>
<dbReference type="AlphaFoldDB" id="A0A1I7W1L3"/>
<accession>A0A1I7W1L3</accession>
<evidence type="ECO:0000313" key="4">
    <source>
        <dbReference type="WBParaSite" id="EN70_8658"/>
    </source>
</evidence>
<feature type="region of interest" description="Disordered" evidence="1">
    <location>
        <begin position="208"/>
        <end position="292"/>
    </location>
</feature>
<dbReference type="EMBL" id="JH712909">
    <property type="protein sequence ID" value="EFO16185.1"/>
    <property type="molecule type" value="Genomic_DNA"/>
</dbReference>
<dbReference type="OMA" id="AQKYMPY"/>
<dbReference type="KEGG" id="loa:LOAG_12324"/>
<dbReference type="RefSeq" id="XP_003147884.1">
    <property type="nucleotide sequence ID" value="XM_003147836.1"/>
</dbReference>
<evidence type="ECO:0000313" key="3">
    <source>
        <dbReference type="Proteomes" id="UP000095285"/>
    </source>
</evidence>
<dbReference type="CTD" id="9949784"/>
<dbReference type="WBParaSite" id="EN70_8658">
    <property type="protein sequence ID" value="EN70_8658"/>
    <property type="gene ID" value="EN70_8658"/>
</dbReference>
<organism evidence="3 4">
    <name type="scientific">Loa loa</name>
    <name type="common">Eye worm</name>
    <name type="synonym">Filaria loa</name>
    <dbReference type="NCBI Taxonomy" id="7209"/>
    <lineage>
        <taxon>Eukaryota</taxon>
        <taxon>Metazoa</taxon>
        <taxon>Ecdysozoa</taxon>
        <taxon>Nematoda</taxon>
        <taxon>Chromadorea</taxon>
        <taxon>Rhabditida</taxon>
        <taxon>Spirurina</taxon>
        <taxon>Spiruromorpha</taxon>
        <taxon>Filarioidea</taxon>
        <taxon>Onchocercidae</taxon>
        <taxon>Loa</taxon>
    </lineage>
</organism>
<protein>
    <submittedName>
        <fullName evidence="4">BAR domain-containing protein</fullName>
    </submittedName>
</protein>
<reference evidence="2 3" key="1">
    <citation type="submission" date="2012-04" db="EMBL/GenBank/DDBJ databases">
        <title>The Genome Sequence of Loa loa.</title>
        <authorList>
            <consortium name="The Broad Institute Genome Sequencing Platform"/>
            <consortium name="Broad Institute Genome Sequencing Center for Infectious Disease"/>
            <person name="Nutman T.B."/>
            <person name="Fink D.L."/>
            <person name="Russ C."/>
            <person name="Young S."/>
            <person name="Zeng Q."/>
            <person name="Gargeya S."/>
            <person name="Alvarado L."/>
            <person name="Berlin A."/>
            <person name="Chapman S.B."/>
            <person name="Chen Z."/>
            <person name="Freedman E."/>
            <person name="Gellesch M."/>
            <person name="Goldberg J."/>
            <person name="Griggs A."/>
            <person name="Gujja S."/>
            <person name="Heilman E.R."/>
            <person name="Heiman D."/>
            <person name="Howarth C."/>
            <person name="Mehta T."/>
            <person name="Neiman D."/>
            <person name="Pearson M."/>
            <person name="Roberts A."/>
            <person name="Saif S."/>
            <person name="Shea T."/>
            <person name="Shenoy N."/>
            <person name="Sisk P."/>
            <person name="Stolte C."/>
            <person name="Sykes S."/>
            <person name="White J."/>
            <person name="Yandava C."/>
            <person name="Haas B."/>
            <person name="Henn M.R."/>
            <person name="Nusbaum C."/>
            <person name="Birren B."/>
        </authorList>
    </citation>
    <scope>NUCLEOTIDE SEQUENCE [LARGE SCALE GENOMIC DNA]</scope>
</reference>